<evidence type="ECO:0000259" key="14">
    <source>
        <dbReference type="Pfam" id="PF17039"/>
    </source>
</evidence>
<evidence type="ECO:0000256" key="4">
    <source>
        <dbReference type="ARBA" id="ARBA00022676"/>
    </source>
</evidence>
<dbReference type="InterPro" id="IPR031481">
    <property type="entry name" value="Glyco_tran_10_N"/>
</dbReference>
<dbReference type="GO" id="GO:0032580">
    <property type="term" value="C:Golgi cisterna membrane"/>
    <property type="evidence" value="ECO:0007669"/>
    <property type="project" value="UniProtKB-SubCell"/>
</dbReference>
<feature type="domain" description="Fucosyltransferase C-terminal" evidence="13">
    <location>
        <begin position="123"/>
        <end position="295"/>
    </location>
</feature>
<comment type="similarity">
    <text evidence="3 12">Belongs to the glycosyltransferase 10 family.</text>
</comment>
<feature type="domain" description="Fucosyltransferase N-terminal" evidence="14">
    <location>
        <begin position="14"/>
        <end position="101"/>
    </location>
</feature>
<evidence type="ECO:0000256" key="9">
    <source>
        <dbReference type="ARBA" id="ARBA00023034"/>
    </source>
</evidence>
<evidence type="ECO:0000256" key="2">
    <source>
        <dbReference type="ARBA" id="ARBA00004922"/>
    </source>
</evidence>
<comment type="subcellular location">
    <subcellularLocation>
        <location evidence="1">Golgi apparatus membrane</location>
        <topology evidence="1">Single-pass type II membrane protein</topology>
    </subcellularLocation>
    <subcellularLocation>
        <location evidence="12">Golgi apparatus</location>
        <location evidence="12">Golgi stack membrane</location>
        <topology evidence="12">Single-pass type II membrane protein</topology>
    </subcellularLocation>
</comment>
<dbReference type="InterPro" id="IPR055270">
    <property type="entry name" value="Glyco_tran_10_C"/>
</dbReference>
<dbReference type="GO" id="GO:0000139">
    <property type="term" value="C:Golgi membrane"/>
    <property type="evidence" value="ECO:0007669"/>
    <property type="project" value="UniProtKB-SubCell"/>
</dbReference>
<evidence type="ECO:0000256" key="1">
    <source>
        <dbReference type="ARBA" id="ARBA00004323"/>
    </source>
</evidence>
<dbReference type="Pfam" id="PF17039">
    <property type="entry name" value="Glyco_tran_10_N"/>
    <property type="match status" value="1"/>
</dbReference>
<comment type="caution">
    <text evidence="15">The sequence shown here is derived from an EMBL/GenBank/DDBJ whole genome shotgun (WGS) entry which is preliminary data.</text>
</comment>
<protein>
    <recommendedName>
        <fullName evidence="12">Fucosyltransferase</fullName>
        <ecNumber evidence="12">2.4.1.-</ecNumber>
    </recommendedName>
</protein>
<dbReference type="PANTHER" id="PTHR48438">
    <property type="entry name" value="ALPHA-(1,3)-FUCOSYLTRANSFERASE C-RELATED"/>
    <property type="match status" value="1"/>
</dbReference>
<dbReference type="InterPro" id="IPR038577">
    <property type="entry name" value="GT10-like_C_sf"/>
</dbReference>
<keyword evidence="6 12" id="KW-0812">Transmembrane</keyword>
<evidence type="ECO:0000313" key="16">
    <source>
        <dbReference type="Proteomes" id="UP001209878"/>
    </source>
</evidence>
<evidence type="ECO:0000256" key="6">
    <source>
        <dbReference type="ARBA" id="ARBA00022692"/>
    </source>
</evidence>
<dbReference type="InterPro" id="IPR001503">
    <property type="entry name" value="Glyco_trans_10"/>
</dbReference>
<evidence type="ECO:0000256" key="7">
    <source>
        <dbReference type="ARBA" id="ARBA00022968"/>
    </source>
</evidence>
<keyword evidence="8" id="KW-1133">Transmembrane helix</keyword>
<dbReference type="AlphaFoldDB" id="A0AAD9UGW4"/>
<keyword evidence="4 12" id="KW-0328">Glycosyltransferase</keyword>
<dbReference type="Proteomes" id="UP001209878">
    <property type="component" value="Unassembled WGS sequence"/>
</dbReference>
<comment type="pathway">
    <text evidence="2">Protein modification; protein glycosylation.</text>
</comment>
<dbReference type="GO" id="GO:0008417">
    <property type="term" value="F:fucosyltransferase activity"/>
    <property type="evidence" value="ECO:0007669"/>
    <property type="project" value="InterPro"/>
</dbReference>
<gene>
    <name evidence="15" type="ORF">NP493_124g04071</name>
</gene>
<dbReference type="EMBL" id="JAODUO010000125">
    <property type="protein sequence ID" value="KAK2188721.1"/>
    <property type="molecule type" value="Genomic_DNA"/>
</dbReference>
<dbReference type="PANTHER" id="PTHR48438:SF1">
    <property type="entry name" value="ALPHA-(1,3)-FUCOSYLTRANSFERASE C-RELATED"/>
    <property type="match status" value="1"/>
</dbReference>
<dbReference type="SUPFAM" id="SSF53756">
    <property type="entry name" value="UDP-Glycosyltransferase/glycogen phosphorylase"/>
    <property type="match status" value="1"/>
</dbReference>
<reference evidence="15" key="1">
    <citation type="journal article" date="2023" name="Mol. Biol. Evol.">
        <title>Third-Generation Sequencing Reveals the Adaptive Role of the Epigenome in Three Deep-Sea Polychaetes.</title>
        <authorList>
            <person name="Perez M."/>
            <person name="Aroh O."/>
            <person name="Sun Y."/>
            <person name="Lan Y."/>
            <person name="Juniper S.K."/>
            <person name="Young C.R."/>
            <person name="Angers B."/>
            <person name="Qian P.Y."/>
        </authorList>
    </citation>
    <scope>NUCLEOTIDE SEQUENCE</scope>
    <source>
        <strain evidence="15">R07B-5</strain>
    </source>
</reference>
<evidence type="ECO:0000313" key="15">
    <source>
        <dbReference type="EMBL" id="KAK2188721.1"/>
    </source>
</evidence>
<evidence type="ECO:0000256" key="11">
    <source>
        <dbReference type="ARBA" id="ARBA00023180"/>
    </source>
</evidence>
<dbReference type="Pfam" id="PF00852">
    <property type="entry name" value="Glyco_transf_10"/>
    <property type="match status" value="1"/>
</dbReference>
<accession>A0AAD9UGW4</accession>
<keyword evidence="7" id="KW-0735">Signal-anchor</keyword>
<dbReference type="FunFam" id="3.40.50.11660:FF:000004">
    <property type="entry name" value="Glycoprotein 3-alpha-L-fucosyltransferase A"/>
    <property type="match status" value="1"/>
</dbReference>
<dbReference type="EC" id="2.4.1.-" evidence="12"/>
<evidence type="ECO:0000256" key="12">
    <source>
        <dbReference type="RuleBase" id="RU003832"/>
    </source>
</evidence>
<keyword evidence="11" id="KW-0325">Glycoprotein</keyword>
<evidence type="ECO:0000259" key="13">
    <source>
        <dbReference type="Pfam" id="PF00852"/>
    </source>
</evidence>
<evidence type="ECO:0000256" key="10">
    <source>
        <dbReference type="ARBA" id="ARBA00023136"/>
    </source>
</evidence>
<keyword evidence="9 12" id="KW-0333">Golgi apparatus</keyword>
<keyword evidence="10" id="KW-0472">Membrane</keyword>
<keyword evidence="5 12" id="KW-0808">Transferase</keyword>
<keyword evidence="16" id="KW-1185">Reference proteome</keyword>
<evidence type="ECO:0000256" key="8">
    <source>
        <dbReference type="ARBA" id="ARBA00022989"/>
    </source>
</evidence>
<organism evidence="15 16">
    <name type="scientific">Ridgeia piscesae</name>
    <name type="common">Tubeworm</name>
    <dbReference type="NCBI Taxonomy" id="27915"/>
    <lineage>
        <taxon>Eukaryota</taxon>
        <taxon>Metazoa</taxon>
        <taxon>Spiralia</taxon>
        <taxon>Lophotrochozoa</taxon>
        <taxon>Annelida</taxon>
        <taxon>Polychaeta</taxon>
        <taxon>Sedentaria</taxon>
        <taxon>Canalipalpata</taxon>
        <taxon>Sabellida</taxon>
        <taxon>Siboglinidae</taxon>
        <taxon>Ridgeia</taxon>
    </lineage>
</organism>
<evidence type="ECO:0000256" key="3">
    <source>
        <dbReference type="ARBA" id="ARBA00008919"/>
    </source>
</evidence>
<dbReference type="Gene3D" id="3.40.50.11660">
    <property type="entry name" value="Glycosyl transferase family 10, C-terminal domain"/>
    <property type="match status" value="1"/>
</dbReference>
<sequence>MGRWKIDWRWGEGDLPLVSCPGLIGKCEFTSNHSRLNESEILLFCMRDRIVWPPYRLSHHKWVFGMTECPVYTYVNVARLQGLFNLTMTYTRTATVPWVYGSCKRLSPTDKPTYNASRNYAAGKKHLVAWFVGHCRTSSRREVYAAALAEHIDVHKYGCGGGYSCPRWDNRRCHSVLLNNDYKFYLSFENSLCRDYATEKIWQILEINVVPIVLGYANNTDLFPPHSVIDVRDFASPRHLADYLKELDANDTLYNEYFRWRAEYWCSEAAHNNGCNICRHALAMRGRREVVKDLVAEWGRKENCARPNNYYRGM</sequence>
<evidence type="ECO:0000256" key="5">
    <source>
        <dbReference type="ARBA" id="ARBA00022679"/>
    </source>
</evidence>
<proteinExistence type="inferred from homology"/>
<name>A0AAD9UGW4_RIDPI</name>